<dbReference type="Pfam" id="PF11625">
    <property type="entry name" value="DUF3253"/>
    <property type="match status" value="1"/>
</dbReference>
<dbReference type="InterPro" id="IPR021660">
    <property type="entry name" value="DUF3253"/>
</dbReference>
<keyword evidence="3" id="KW-1185">Reference proteome</keyword>
<dbReference type="AlphaFoldDB" id="A0A7W6LX13"/>
<dbReference type="GO" id="GO:0003677">
    <property type="term" value="F:DNA binding"/>
    <property type="evidence" value="ECO:0007669"/>
    <property type="project" value="UniProtKB-KW"/>
</dbReference>
<organism evidence="2 3">
    <name type="scientific">Sphingobium scionense</name>
    <dbReference type="NCBI Taxonomy" id="1404341"/>
    <lineage>
        <taxon>Bacteria</taxon>
        <taxon>Pseudomonadati</taxon>
        <taxon>Pseudomonadota</taxon>
        <taxon>Alphaproteobacteria</taxon>
        <taxon>Sphingomonadales</taxon>
        <taxon>Sphingomonadaceae</taxon>
        <taxon>Sphingobium</taxon>
    </lineage>
</organism>
<protein>
    <submittedName>
        <fullName evidence="2">DNA-binding transcriptional ArsR family regulator</fullName>
    </submittedName>
</protein>
<proteinExistence type="predicted"/>
<reference evidence="2 3" key="1">
    <citation type="submission" date="2020-08" db="EMBL/GenBank/DDBJ databases">
        <title>Genomic Encyclopedia of Type Strains, Phase IV (KMG-IV): sequencing the most valuable type-strain genomes for metagenomic binning, comparative biology and taxonomic classification.</title>
        <authorList>
            <person name="Goeker M."/>
        </authorList>
    </citation>
    <scope>NUCLEOTIDE SEQUENCE [LARGE SCALE GENOMIC DNA]</scope>
    <source>
        <strain evidence="2 3">DSM 19371</strain>
    </source>
</reference>
<comment type="caution">
    <text evidence="2">The sequence shown here is derived from an EMBL/GenBank/DDBJ whole genome shotgun (WGS) entry which is preliminary data.</text>
</comment>
<evidence type="ECO:0000256" key="1">
    <source>
        <dbReference type="SAM" id="MobiDB-lite"/>
    </source>
</evidence>
<gene>
    <name evidence="2" type="ORF">GGQ90_005556</name>
</gene>
<dbReference type="InterPro" id="IPR036390">
    <property type="entry name" value="WH_DNA-bd_sf"/>
</dbReference>
<accession>A0A7W6LX13</accession>
<evidence type="ECO:0000313" key="2">
    <source>
        <dbReference type="EMBL" id="MBB4151742.1"/>
    </source>
</evidence>
<keyword evidence="2" id="KW-0238">DNA-binding</keyword>
<dbReference type="Gene3D" id="1.10.10.10">
    <property type="entry name" value="Winged helix-like DNA-binding domain superfamily/Winged helix DNA-binding domain"/>
    <property type="match status" value="1"/>
</dbReference>
<sequence>MTHDNMPAPSDDARTAVLELLDRRSDRATICPSEVARAIASKAGADPTEQDWRAVMPVVHAAIDQMVDDGLIELNWKGKSMPSRSGLDRIGRAHRED</sequence>
<name>A0A7W6LX13_9SPHN</name>
<evidence type="ECO:0000313" key="3">
    <source>
        <dbReference type="Proteomes" id="UP000590524"/>
    </source>
</evidence>
<dbReference type="RefSeq" id="WP_380766236.1">
    <property type="nucleotide sequence ID" value="NZ_JBHLYA010000086.1"/>
</dbReference>
<dbReference type="SUPFAM" id="SSF46785">
    <property type="entry name" value="Winged helix' DNA-binding domain"/>
    <property type="match status" value="1"/>
</dbReference>
<feature type="region of interest" description="Disordered" evidence="1">
    <location>
        <begin position="78"/>
        <end position="97"/>
    </location>
</feature>
<dbReference type="InterPro" id="IPR036388">
    <property type="entry name" value="WH-like_DNA-bd_sf"/>
</dbReference>
<feature type="compositionally biased region" description="Basic and acidic residues" evidence="1">
    <location>
        <begin position="86"/>
        <end position="97"/>
    </location>
</feature>
<dbReference type="Proteomes" id="UP000590524">
    <property type="component" value="Unassembled WGS sequence"/>
</dbReference>
<dbReference type="EMBL" id="JACIEU010000046">
    <property type="protein sequence ID" value="MBB4151742.1"/>
    <property type="molecule type" value="Genomic_DNA"/>
</dbReference>